<gene>
    <name evidence="3" type="ORF">AZI85_01370</name>
</gene>
<keyword evidence="1" id="KW-0227">DNA damage</keyword>
<dbReference type="Gene3D" id="1.10.10.10">
    <property type="entry name" value="Winged helix-like DNA-binding domain superfamily/Winged helix DNA-binding domain"/>
    <property type="match status" value="1"/>
</dbReference>
<accession>A0A150WWT7</accession>
<comment type="caution">
    <text evidence="3">The sequence shown here is derived from an EMBL/GenBank/DDBJ whole genome shotgun (WGS) entry which is preliminary data.</text>
</comment>
<evidence type="ECO:0000259" key="2">
    <source>
        <dbReference type="Pfam" id="PF01035"/>
    </source>
</evidence>
<dbReference type="GO" id="GO:0008168">
    <property type="term" value="F:methyltransferase activity"/>
    <property type="evidence" value="ECO:0007669"/>
    <property type="project" value="UniProtKB-KW"/>
</dbReference>
<dbReference type="InterPro" id="IPR052520">
    <property type="entry name" value="ATL_DNA_repair"/>
</dbReference>
<dbReference type="GO" id="GO:0032259">
    <property type="term" value="P:methylation"/>
    <property type="evidence" value="ECO:0007669"/>
    <property type="project" value="UniProtKB-KW"/>
</dbReference>
<dbReference type="EMBL" id="LUKF01000001">
    <property type="protein sequence ID" value="KYG70913.1"/>
    <property type="molecule type" value="Genomic_DNA"/>
</dbReference>
<dbReference type="PANTHER" id="PTHR42942">
    <property type="entry name" value="6-O-METHYLGUANINE DNA METHYLTRANSFERASE"/>
    <property type="match status" value="1"/>
</dbReference>
<dbReference type="Pfam" id="PF01035">
    <property type="entry name" value="DNA_binding_1"/>
    <property type="match status" value="1"/>
</dbReference>
<evidence type="ECO:0000256" key="1">
    <source>
        <dbReference type="ARBA" id="ARBA00022763"/>
    </source>
</evidence>
<dbReference type="SUPFAM" id="SSF46767">
    <property type="entry name" value="Methylated DNA-protein cysteine methyltransferase, C-terminal domain"/>
    <property type="match status" value="1"/>
</dbReference>
<dbReference type="GO" id="GO:0006281">
    <property type="term" value="P:DNA repair"/>
    <property type="evidence" value="ECO:0007669"/>
    <property type="project" value="InterPro"/>
</dbReference>
<name>A0A150WWT7_BDEBC</name>
<dbReference type="CDD" id="cd06445">
    <property type="entry name" value="ATase"/>
    <property type="match status" value="1"/>
</dbReference>
<dbReference type="Proteomes" id="UP000075391">
    <property type="component" value="Unassembled WGS sequence"/>
</dbReference>
<evidence type="ECO:0000313" key="4">
    <source>
        <dbReference type="Proteomes" id="UP000075391"/>
    </source>
</evidence>
<dbReference type="AlphaFoldDB" id="A0A150WWT7"/>
<keyword evidence="3" id="KW-0808">Transferase</keyword>
<sequence>MNEFSKNVIKLIQQIPKGNVATYGQIAKLAGKPQGSRGVAWILHSSSKAYKLPWQRVINSQGKISFPEDSSFFKKQKSLLLKEGVIFTEKNKIDLKKFQWKKEPKKSKSARSPRMFSE</sequence>
<keyword evidence="3" id="KW-0489">Methyltransferase</keyword>
<dbReference type="PANTHER" id="PTHR42942:SF1">
    <property type="entry name" value="ALKYLTRANSFERASE-LIKE PROTEIN 1"/>
    <property type="match status" value="1"/>
</dbReference>
<protein>
    <submittedName>
        <fullName evidence="3">DNA methyltransferase</fullName>
    </submittedName>
</protein>
<dbReference type="InterPro" id="IPR014048">
    <property type="entry name" value="MethylDNA_cys_MeTrfase_DNA-bd"/>
</dbReference>
<dbReference type="InterPro" id="IPR036388">
    <property type="entry name" value="WH-like_DNA-bd_sf"/>
</dbReference>
<proteinExistence type="predicted"/>
<dbReference type="OrthoDB" id="9132167at2"/>
<dbReference type="InterPro" id="IPR036217">
    <property type="entry name" value="MethylDNA_cys_MeTrfase_DNAb"/>
</dbReference>
<feature type="domain" description="Methylated-DNA-[protein]-cysteine S-methyltransferase DNA binding" evidence="2">
    <location>
        <begin position="3"/>
        <end position="85"/>
    </location>
</feature>
<organism evidence="3 4">
    <name type="scientific">Bdellovibrio bacteriovorus</name>
    <dbReference type="NCBI Taxonomy" id="959"/>
    <lineage>
        <taxon>Bacteria</taxon>
        <taxon>Pseudomonadati</taxon>
        <taxon>Bdellovibrionota</taxon>
        <taxon>Bdellovibrionia</taxon>
        <taxon>Bdellovibrionales</taxon>
        <taxon>Pseudobdellovibrionaceae</taxon>
        <taxon>Bdellovibrio</taxon>
    </lineage>
</organism>
<reference evidence="3 4" key="1">
    <citation type="submission" date="2016-03" db="EMBL/GenBank/DDBJ databases">
        <authorList>
            <person name="Ploux O."/>
        </authorList>
    </citation>
    <scope>NUCLEOTIDE SEQUENCE [LARGE SCALE GENOMIC DNA]</scope>
    <source>
        <strain evidence="3 4">BER2</strain>
    </source>
</reference>
<evidence type="ECO:0000313" key="3">
    <source>
        <dbReference type="EMBL" id="KYG70913.1"/>
    </source>
</evidence>